<dbReference type="InterPro" id="IPR013426">
    <property type="entry name" value="EpsH-like"/>
</dbReference>
<feature type="transmembrane region" description="Helical" evidence="8">
    <location>
        <begin position="62"/>
        <end position="79"/>
    </location>
</feature>
<keyword evidence="7 8" id="KW-0472">Membrane</keyword>
<dbReference type="GO" id="GO:0006508">
    <property type="term" value="P:proteolysis"/>
    <property type="evidence" value="ECO:0007669"/>
    <property type="project" value="UniProtKB-KW"/>
</dbReference>
<evidence type="ECO:0000256" key="4">
    <source>
        <dbReference type="ARBA" id="ARBA00022692"/>
    </source>
</evidence>
<dbReference type="AlphaFoldDB" id="A0A3R9PAU9"/>
<evidence type="ECO:0000313" key="9">
    <source>
        <dbReference type="EMBL" id="RSL17562.1"/>
    </source>
</evidence>
<keyword evidence="6 8" id="KW-1133">Transmembrane helix</keyword>
<dbReference type="NCBIfam" id="TIGR04178">
    <property type="entry name" value="exo_archaeo"/>
    <property type="match status" value="1"/>
</dbReference>
<keyword evidence="2" id="KW-1003">Cell membrane</keyword>
<keyword evidence="3" id="KW-0645">Protease</keyword>
<feature type="transmembrane region" description="Helical" evidence="8">
    <location>
        <begin position="141"/>
        <end position="159"/>
    </location>
</feature>
<evidence type="ECO:0000256" key="8">
    <source>
        <dbReference type="SAM" id="Phobius"/>
    </source>
</evidence>
<protein>
    <submittedName>
        <fullName evidence="9">Exosortase</fullName>
    </submittedName>
</protein>
<feature type="transmembrane region" description="Helical" evidence="8">
    <location>
        <begin position="119"/>
        <end position="135"/>
    </location>
</feature>
<evidence type="ECO:0000256" key="3">
    <source>
        <dbReference type="ARBA" id="ARBA00022670"/>
    </source>
</evidence>
<dbReference type="Pfam" id="PF09721">
    <property type="entry name" value="Exosortase_EpsH"/>
    <property type="match status" value="1"/>
</dbReference>
<evidence type="ECO:0000256" key="1">
    <source>
        <dbReference type="ARBA" id="ARBA00004651"/>
    </source>
</evidence>
<comment type="subcellular location">
    <subcellularLocation>
        <location evidence="1">Cell membrane</location>
        <topology evidence="1">Multi-pass membrane protein</topology>
    </subcellularLocation>
</comment>
<feature type="transmembrane region" description="Helical" evidence="8">
    <location>
        <begin position="233"/>
        <end position="261"/>
    </location>
</feature>
<evidence type="ECO:0000256" key="7">
    <source>
        <dbReference type="ARBA" id="ARBA00023136"/>
    </source>
</evidence>
<evidence type="ECO:0000256" key="2">
    <source>
        <dbReference type="ARBA" id="ARBA00022475"/>
    </source>
</evidence>
<dbReference type="InterPro" id="IPR017540">
    <property type="entry name" value="Exosortase-1"/>
</dbReference>
<keyword evidence="10" id="KW-1185">Reference proteome</keyword>
<dbReference type="InterPro" id="IPR026392">
    <property type="entry name" value="Exo/Archaeosortase_dom"/>
</dbReference>
<feature type="transmembrane region" description="Helical" evidence="8">
    <location>
        <begin position="206"/>
        <end position="224"/>
    </location>
</feature>
<name>A0A3R9PAU9_9BACT</name>
<keyword evidence="5" id="KW-0378">Hydrolase</keyword>
<feature type="transmembrane region" description="Helical" evidence="8">
    <location>
        <begin position="31"/>
        <end position="50"/>
    </location>
</feature>
<dbReference type="EMBL" id="RSDW01000001">
    <property type="protein sequence ID" value="RSL17562.1"/>
    <property type="molecule type" value="Genomic_DNA"/>
</dbReference>
<dbReference type="InterPro" id="IPR019127">
    <property type="entry name" value="Exosortase"/>
</dbReference>
<sequence>MQTEPLPPPFTPSEEAFSDKKRSGRLSPERWAPWVAIIALLVAIYFRIAIKLVADWYNIPDYSHGFLVPLFALFLVWDNRDAIRATPVRPSWAGIGLIVFALVILILGVYGVELFTSRISFVFLLGGLIWTFFGRPMLNRLLFPLFVLVLAIPFPAIVFNQITFPLQLLASRVASIILPLFGVPVLQDGNVIELPVMKLEVAEACSGIRSLMSLFTLAVFYGYFLEKTTKRRVILALASIPIAVAANVVRIVGTGLFVQYWDPVKALGFFHEFSGWVMFVISLCCLYLVHRVMRLISPVKSKTI</sequence>
<evidence type="ECO:0000256" key="6">
    <source>
        <dbReference type="ARBA" id="ARBA00022989"/>
    </source>
</evidence>
<accession>A0A3R9PAU9</accession>
<dbReference type="RefSeq" id="WP_125486042.1">
    <property type="nucleotide sequence ID" value="NZ_RSDW01000001.1"/>
</dbReference>
<feature type="transmembrane region" description="Helical" evidence="8">
    <location>
        <begin position="273"/>
        <end position="290"/>
    </location>
</feature>
<dbReference type="NCBIfam" id="TIGR02602">
    <property type="entry name" value="8TM_EpsH"/>
    <property type="match status" value="1"/>
</dbReference>
<dbReference type="GO" id="GO:0008233">
    <property type="term" value="F:peptidase activity"/>
    <property type="evidence" value="ECO:0007669"/>
    <property type="project" value="UniProtKB-KW"/>
</dbReference>
<gene>
    <name evidence="9" type="ORF">EDE15_3097</name>
</gene>
<dbReference type="GO" id="GO:0005886">
    <property type="term" value="C:plasma membrane"/>
    <property type="evidence" value="ECO:0007669"/>
    <property type="project" value="UniProtKB-SubCell"/>
</dbReference>
<organism evidence="9 10">
    <name type="scientific">Edaphobacter aggregans</name>
    <dbReference type="NCBI Taxonomy" id="570835"/>
    <lineage>
        <taxon>Bacteria</taxon>
        <taxon>Pseudomonadati</taxon>
        <taxon>Acidobacteriota</taxon>
        <taxon>Terriglobia</taxon>
        <taxon>Terriglobales</taxon>
        <taxon>Acidobacteriaceae</taxon>
        <taxon>Edaphobacter</taxon>
    </lineage>
</organism>
<feature type="transmembrane region" description="Helical" evidence="8">
    <location>
        <begin position="91"/>
        <end position="112"/>
    </location>
</feature>
<evidence type="ECO:0000313" key="10">
    <source>
        <dbReference type="Proteomes" id="UP000269669"/>
    </source>
</evidence>
<dbReference type="Proteomes" id="UP000269669">
    <property type="component" value="Unassembled WGS sequence"/>
</dbReference>
<keyword evidence="4 8" id="KW-0812">Transmembrane</keyword>
<proteinExistence type="predicted"/>
<dbReference type="NCBIfam" id="TIGR03109">
    <property type="entry name" value="exosort_XrtA"/>
    <property type="match status" value="1"/>
</dbReference>
<evidence type="ECO:0000256" key="5">
    <source>
        <dbReference type="ARBA" id="ARBA00022801"/>
    </source>
</evidence>
<reference evidence="9 10" key="1">
    <citation type="submission" date="2018-12" db="EMBL/GenBank/DDBJ databases">
        <title>Sequencing of bacterial isolates from soil warming experiment in Harvard Forest, Massachusetts, USA.</title>
        <authorList>
            <person name="Deangelis K."/>
        </authorList>
    </citation>
    <scope>NUCLEOTIDE SEQUENCE [LARGE SCALE GENOMIC DNA]</scope>
    <source>
        <strain evidence="9 10">EB153</strain>
    </source>
</reference>
<dbReference type="OrthoDB" id="9797363at2"/>
<comment type="caution">
    <text evidence="9">The sequence shown here is derived from an EMBL/GenBank/DDBJ whole genome shotgun (WGS) entry which is preliminary data.</text>
</comment>